<dbReference type="RefSeq" id="WP_199568612.1">
    <property type="nucleotide sequence ID" value="NZ_CP066769.1"/>
</dbReference>
<evidence type="ECO:0000256" key="2">
    <source>
        <dbReference type="SAM" id="MobiDB-lite"/>
    </source>
</evidence>
<reference evidence="3 4" key="1">
    <citation type="submission" date="2020-12" db="EMBL/GenBank/DDBJ databases">
        <title>Complete genome sequence of Burkholderia anthina BJQ0011.</title>
        <authorList>
            <person name="Xu Y."/>
        </authorList>
    </citation>
    <scope>NUCLEOTIDE SEQUENCE [LARGE SCALE GENOMIC DNA]</scope>
    <source>
        <strain evidence="3 4">BJQ0011</strain>
    </source>
</reference>
<evidence type="ECO:0000256" key="1">
    <source>
        <dbReference type="SAM" id="Coils"/>
    </source>
</evidence>
<name>A0A7T6VG48_9BURK</name>
<feature type="region of interest" description="Disordered" evidence="2">
    <location>
        <begin position="147"/>
        <end position="184"/>
    </location>
</feature>
<dbReference type="AlphaFoldDB" id="A0A7T6VG48"/>
<gene>
    <name evidence="3" type="ORF">JFN94_03610</name>
</gene>
<proteinExistence type="predicted"/>
<dbReference type="EMBL" id="CP066769">
    <property type="protein sequence ID" value="QQK03275.1"/>
    <property type="molecule type" value="Genomic_DNA"/>
</dbReference>
<accession>A0A7T6VG48</accession>
<dbReference type="Proteomes" id="UP000596205">
    <property type="component" value="Chromosome 1"/>
</dbReference>
<protein>
    <submittedName>
        <fullName evidence="3">Uncharacterized protein</fullName>
    </submittedName>
</protein>
<sequence>MVDDRGRKKMEELEHYVQEIDRQNRRLISLSDDLRKSLNRRFRELGQLTQLLEEKERELAAREQDVRLYKAKLEKIKTTVSWRITAPLRKIGIPFLDDAQNKELKKRRRIIEKSGLFDSSWYLMEYPDVAESGQDPIVHYLIFGAKEGRRPNPNFVTPSNSSETENGTEENPLLLSIASNKKSK</sequence>
<dbReference type="KEGG" id="bann:JFN94_03610"/>
<organism evidence="3 4">
    <name type="scientific">Burkholderia anthina</name>
    <dbReference type="NCBI Taxonomy" id="179879"/>
    <lineage>
        <taxon>Bacteria</taxon>
        <taxon>Pseudomonadati</taxon>
        <taxon>Pseudomonadota</taxon>
        <taxon>Betaproteobacteria</taxon>
        <taxon>Burkholderiales</taxon>
        <taxon>Burkholderiaceae</taxon>
        <taxon>Burkholderia</taxon>
        <taxon>Burkholderia cepacia complex</taxon>
    </lineage>
</organism>
<keyword evidence="1" id="KW-0175">Coiled coil</keyword>
<feature type="coiled-coil region" evidence="1">
    <location>
        <begin position="13"/>
        <end position="72"/>
    </location>
</feature>
<feature type="compositionally biased region" description="Low complexity" evidence="2">
    <location>
        <begin position="157"/>
        <end position="172"/>
    </location>
</feature>
<evidence type="ECO:0000313" key="4">
    <source>
        <dbReference type="Proteomes" id="UP000596205"/>
    </source>
</evidence>
<evidence type="ECO:0000313" key="3">
    <source>
        <dbReference type="EMBL" id="QQK03275.1"/>
    </source>
</evidence>